<keyword evidence="1" id="KW-1133">Transmembrane helix</keyword>
<organism evidence="2 3">
    <name type="scientific">Tanacetum coccineum</name>
    <dbReference type="NCBI Taxonomy" id="301880"/>
    <lineage>
        <taxon>Eukaryota</taxon>
        <taxon>Viridiplantae</taxon>
        <taxon>Streptophyta</taxon>
        <taxon>Embryophyta</taxon>
        <taxon>Tracheophyta</taxon>
        <taxon>Spermatophyta</taxon>
        <taxon>Magnoliopsida</taxon>
        <taxon>eudicotyledons</taxon>
        <taxon>Gunneridae</taxon>
        <taxon>Pentapetalae</taxon>
        <taxon>asterids</taxon>
        <taxon>campanulids</taxon>
        <taxon>Asterales</taxon>
        <taxon>Asteraceae</taxon>
        <taxon>Asteroideae</taxon>
        <taxon>Anthemideae</taxon>
        <taxon>Anthemidinae</taxon>
        <taxon>Tanacetum</taxon>
    </lineage>
</organism>
<reference evidence="2" key="2">
    <citation type="submission" date="2022-01" db="EMBL/GenBank/DDBJ databases">
        <authorList>
            <person name="Yamashiro T."/>
            <person name="Shiraishi A."/>
            <person name="Satake H."/>
            <person name="Nakayama K."/>
        </authorList>
    </citation>
    <scope>NUCLEOTIDE SEQUENCE</scope>
</reference>
<reference evidence="2" key="1">
    <citation type="journal article" date="2022" name="Int. J. Mol. Sci.">
        <title>Draft Genome of Tanacetum Coccineum: Genomic Comparison of Closely Related Tanacetum-Family Plants.</title>
        <authorList>
            <person name="Yamashiro T."/>
            <person name="Shiraishi A."/>
            <person name="Nakayama K."/>
            <person name="Satake H."/>
        </authorList>
    </citation>
    <scope>NUCLEOTIDE SEQUENCE</scope>
</reference>
<keyword evidence="3" id="KW-1185">Reference proteome</keyword>
<protein>
    <submittedName>
        <fullName evidence="2">FLX-like protein 1</fullName>
    </submittedName>
</protein>
<evidence type="ECO:0000256" key="1">
    <source>
        <dbReference type="SAM" id="Phobius"/>
    </source>
</evidence>
<evidence type="ECO:0000313" key="2">
    <source>
        <dbReference type="EMBL" id="GJS62923.1"/>
    </source>
</evidence>
<comment type="caution">
    <text evidence="2">The sequence shown here is derived from an EMBL/GenBank/DDBJ whole genome shotgun (WGS) entry which is preliminary data.</text>
</comment>
<evidence type="ECO:0000313" key="3">
    <source>
        <dbReference type="Proteomes" id="UP001151760"/>
    </source>
</evidence>
<keyword evidence="1" id="KW-0812">Transmembrane</keyword>
<dbReference type="Proteomes" id="UP001151760">
    <property type="component" value="Unassembled WGS sequence"/>
</dbReference>
<proteinExistence type="predicted"/>
<sequence>MQLLCNAMFSLEPHNMFFSGFVSRLSNPFHDIDNKSLTSKDTTTVDKAVGEPVTPSANNYKHGQVMEKNSLTMAWELEKFRAEVANAEKRDRARSINTKSKSRSNVHYRDYGVGAMLCINFCITQRFGGVRSEQLNHVHHVSQHSRHVVLKEKFSCLYFKILHSYYKNMAKKRFSVTSMQHVLLGFGFAYLLGFGFAYLLTRRNLKQRKKNLDGLALSRLQQMDNTLCHHTLPMSKLDSLAMVARRIPVPLLEALLQWRGTVFILMTLLEDNSMERAIVTCFCDNCFYRRLSAIAAEMEQLQNLIQEDL</sequence>
<gene>
    <name evidence="2" type="ORF">Tco_0677487</name>
</gene>
<keyword evidence="1" id="KW-0472">Membrane</keyword>
<dbReference type="EMBL" id="BQNB010009394">
    <property type="protein sequence ID" value="GJS62923.1"/>
    <property type="molecule type" value="Genomic_DNA"/>
</dbReference>
<accession>A0ABQ4XCC4</accession>
<feature type="transmembrane region" description="Helical" evidence="1">
    <location>
        <begin position="182"/>
        <end position="200"/>
    </location>
</feature>
<name>A0ABQ4XCC4_9ASTR</name>